<evidence type="ECO:0000313" key="1">
    <source>
        <dbReference type="EMBL" id="GEU72326.1"/>
    </source>
</evidence>
<reference evidence="1" key="1">
    <citation type="journal article" date="2019" name="Sci. Rep.">
        <title>Draft genome of Tanacetum cinerariifolium, the natural source of mosquito coil.</title>
        <authorList>
            <person name="Yamashiro T."/>
            <person name="Shiraishi A."/>
            <person name="Satake H."/>
            <person name="Nakayama K."/>
        </authorList>
    </citation>
    <scope>NUCLEOTIDE SEQUENCE</scope>
</reference>
<feature type="non-terminal residue" evidence="1">
    <location>
        <position position="332"/>
    </location>
</feature>
<comment type="caution">
    <text evidence="1">The sequence shown here is derived from an EMBL/GenBank/DDBJ whole genome shotgun (WGS) entry which is preliminary data.</text>
</comment>
<accession>A0A6L2MEB2</accession>
<proteinExistence type="predicted"/>
<name>A0A6L2MEB2_TANCI</name>
<protein>
    <submittedName>
        <fullName evidence="1">Uncharacterized protein</fullName>
    </submittedName>
</protein>
<dbReference type="EMBL" id="BKCJ010006470">
    <property type="protein sequence ID" value="GEU72326.1"/>
    <property type="molecule type" value="Genomic_DNA"/>
</dbReference>
<dbReference type="AlphaFoldDB" id="A0A6L2MEB2"/>
<organism evidence="1">
    <name type="scientific">Tanacetum cinerariifolium</name>
    <name type="common">Dalmatian daisy</name>
    <name type="synonym">Chrysanthemum cinerariifolium</name>
    <dbReference type="NCBI Taxonomy" id="118510"/>
    <lineage>
        <taxon>Eukaryota</taxon>
        <taxon>Viridiplantae</taxon>
        <taxon>Streptophyta</taxon>
        <taxon>Embryophyta</taxon>
        <taxon>Tracheophyta</taxon>
        <taxon>Spermatophyta</taxon>
        <taxon>Magnoliopsida</taxon>
        <taxon>eudicotyledons</taxon>
        <taxon>Gunneridae</taxon>
        <taxon>Pentapetalae</taxon>
        <taxon>asterids</taxon>
        <taxon>campanulids</taxon>
        <taxon>Asterales</taxon>
        <taxon>Asteraceae</taxon>
        <taxon>Asteroideae</taxon>
        <taxon>Anthemideae</taxon>
        <taxon>Anthemidinae</taxon>
        <taxon>Tanacetum</taxon>
    </lineage>
</organism>
<sequence length="332" mass="36477">MLIRCSSGYTLQAFTDLLWKGCEVYNLGTGKGTSVLELLRWPPRITLGRLLPHARGLGFKPRRGGFPSGAKKEWGLSSKTKVRVLHTAQLDVTTGKAGSSGTGVATSSAINTSRPKTKWKGLVKTEKNRPEKRVHPEPELPQVRLSIQAVRKQNGRDWSKLRKTVNVTRLRFRDTPAFFALIFLFRGYLLLPRHFVVPIRDPFPKSTEFSADDYDVLVAHPAPFRKFPEPFLCLIGTSRNYTLDEDTYLTFLRDDGTGGNKALDSTVGRVVPLLPVAPACAKSELEANVERLFDEGGSADQEDSAAGGGQDVGTGLVTGVKIIVAEDVTVEK</sequence>
<gene>
    <name evidence="1" type="ORF">Tci_044304</name>
</gene>